<dbReference type="Proteomes" id="UP001500889">
    <property type="component" value="Chromosome O"/>
</dbReference>
<feature type="region of interest" description="Disordered" evidence="1">
    <location>
        <begin position="92"/>
        <end position="137"/>
    </location>
</feature>
<dbReference type="GO" id="GO:0005634">
    <property type="term" value="C:nucleus"/>
    <property type="evidence" value="ECO:0007669"/>
    <property type="project" value="UniProtKB-ARBA"/>
</dbReference>
<dbReference type="AlphaFoldDB" id="A0AAU9EVS4"/>
<evidence type="ECO:0008006" key="4">
    <source>
        <dbReference type="Google" id="ProtNLM"/>
    </source>
</evidence>
<accession>A0AAU9EVS4</accession>
<dbReference type="InterPro" id="IPR036910">
    <property type="entry name" value="HMG_box_dom_sf"/>
</dbReference>
<feature type="compositionally biased region" description="Basic residues" evidence="1">
    <location>
        <begin position="92"/>
        <end position="108"/>
    </location>
</feature>
<dbReference type="SUPFAM" id="SSF47095">
    <property type="entry name" value="HMG-box"/>
    <property type="match status" value="1"/>
</dbReference>
<gene>
    <name evidence="2" type="ORF">DMAD_09441</name>
</gene>
<keyword evidence="3" id="KW-1185">Reference proteome</keyword>
<protein>
    <recommendedName>
        <fullName evidence="4">HMG box domain-containing protein</fullName>
    </recommendedName>
</protein>
<name>A0AAU9EVS4_DROMD</name>
<organism evidence="2 3">
    <name type="scientific">Drosophila madeirensis</name>
    <name type="common">Fruit fly</name>
    <dbReference type="NCBI Taxonomy" id="30013"/>
    <lineage>
        <taxon>Eukaryota</taxon>
        <taxon>Metazoa</taxon>
        <taxon>Ecdysozoa</taxon>
        <taxon>Arthropoda</taxon>
        <taxon>Hexapoda</taxon>
        <taxon>Insecta</taxon>
        <taxon>Pterygota</taxon>
        <taxon>Neoptera</taxon>
        <taxon>Endopterygota</taxon>
        <taxon>Diptera</taxon>
        <taxon>Brachycera</taxon>
        <taxon>Muscomorpha</taxon>
        <taxon>Ephydroidea</taxon>
        <taxon>Drosophilidae</taxon>
        <taxon>Drosophila</taxon>
        <taxon>Sophophora</taxon>
    </lineage>
</organism>
<evidence type="ECO:0000313" key="3">
    <source>
        <dbReference type="Proteomes" id="UP001500889"/>
    </source>
</evidence>
<dbReference type="EMBL" id="AP029263">
    <property type="protein sequence ID" value="BFF91076.1"/>
    <property type="molecule type" value="Genomic_DNA"/>
</dbReference>
<sequence length="148" mass="16727">MPKKLDPDSPMFVACSAHFNFLREYRKACAGHDVQAQQLFHEASTAWQALSTEERTVFEEDNYLPARLAETGKSSVGIAVDLLTAQGEKIFGKAKSKAKPRRPKRNAVKRQVPAKQKKSQQTTRRPTMKPNNDPVSPCVWQITFRKLS</sequence>
<feature type="compositionally biased region" description="Polar residues" evidence="1">
    <location>
        <begin position="119"/>
        <end position="134"/>
    </location>
</feature>
<proteinExistence type="predicted"/>
<reference evidence="2 3" key="1">
    <citation type="submission" date="2024-02" db="EMBL/GenBank/DDBJ databases">
        <title>A chromosome-level genome assembly of Drosophila madeirensis, a fruit fly species endemic to Madeira island.</title>
        <authorList>
            <person name="Tomihara K."/>
            <person name="Llopart A."/>
            <person name="Yamamoto D."/>
        </authorList>
    </citation>
    <scope>NUCLEOTIDE SEQUENCE [LARGE SCALE GENOMIC DNA]</scope>
    <source>
        <strain evidence="2 3">RF1</strain>
    </source>
</reference>
<evidence type="ECO:0000313" key="2">
    <source>
        <dbReference type="EMBL" id="BFF91076.1"/>
    </source>
</evidence>
<evidence type="ECO:0000256" key="1">
    <source>
        <dbReference type="SAM" id="MobiDB-lite"/>
    </source>
</evidence>